<dbReference type="Proteomes" id="UP000287651">
    <property type="component" value="Unassembled WGS sequence"/>
</dbReference>
<comment type="caution">
    <text evidence="2">The sequence shown here is derived from an EMBL/GenBank/DDBJ whole genome shotgun (WGS) entry which is preliminary data.</text>
</comment>
<dbReference type="EMBL" id="AMZH03007708">
    <property type="protein sequence ID" value="RRT60637.1"/>
    <property type="molecule type" value="Genomic_DNA"/>
</dbReference>
<evidence type="ECO:0000313" key="3">
    <source>
        <dbReference type="Proteomes" id="UP000287651"/>
    </source>
</evidence>
<feature type="region of interest" description="Disordered" evidence="1">
    <location>
        <begin position="38"/>
        <end position="101"/>
    </location>
</feature>
<proteinExistence type="predicted"/>
<reference evidence="2 3" key="1">
    <citation type="journal article" date="2014" name="Agronomy (Basel)">
        <title>A Draft Genome Sequence for Ensete ventricosum, the Drought-Tolerant Tree Against Hunger.</title>
        <authorList>
            <person name="Harrison J."/>
            <person name="Moore K.A."/>
            <person name="Paszkiewicz K."/>
            <person name="Jones T."/>
            <person name="Grant M."/>
            <person name="Ambacheew D."/>
            <person name="Muzemil S."/>
            <person name="Studholme D.J."/>
        </authorList>
    </citation>
    <scope>NUCLEOTIDE SEQUENCE [LARGE SCALE GENOMIC DNA]</scope>
</reference>
<name>A0A426Z9G3_ENSVE</name>
<organism evidence="2 3">
    <name type="scientific">Ensete ventricosum</name>
    <name type="common">Abyssinian banana</name>
    <name type="synonym">Musa ensete</name>
    <dbReference type="NCBI Taxonomy" id="4639"/>
    <lineage>
        <taxon>Eukaryota</taxon>
        <taxon>Viridiplantae</taxon>
        <taxon>Streptophyta</taxon>
        <taxon>Embryophyta</taxon>
        <taxon>Tracheophyta</taxon>
        <taxon>Spermatophyta</taxon>
        <taxon>Magnoliopsida</taxon>
        <taxon>Liliopsida</taxon>
        <taxon>Zingiberales</taxon>
        <taxon>Musaceae</taxon>
        <taxon>Ensete</taxon>
    </lineage>
</organism>
<feature type="compositionally biased region" description="Basic and acidic residues" evidence="1">
    <location>
        <begin position="59"/>
        <end position="71"/>
    </location>
</feature>
<feature type="region of interest" description="Disordered" evidence="1">
    <location>
        <begin position="1"/>
        <end position="20"/>
    </location>
</feature>
<evidence type="ECO:0000313" key="2">
    <source>
        <dbReference type="EMBL" id="RRT60637.1"/>
    </source>
</evidence>
<accession>A0A426Z9G3</accession>
<dbReference type="AlphaFoldDB" id="A0A426Z9G3"/>
<feature type="compositionally biased region" description="Pro residues" evidence="1">
    <location>
        <begin position="46"/>
        <end position="58"/>
    </location>
</feature>
<evidence type="ECO:0000256" key="1">
    <source>
        <dbReference type="SAM" id="MobiDB-lite"/>
    </source>
</evidence>
<gene>
    <name evidence="2" type="ORF">B296_00036645</name>
</gene>
<protein>
    <submittedName>
        <fullName evidence="2">Uncharacterized protein</fullName>
    </submittedName>
</protein>
<sequence>MEGNHAFSSEVLNLLPPPLDSDSRPVFWIPSLSPFIPHIHRSTPSPSSPRSPQPPPFLPEERSEGTRERGVGKRCCRGPRTTRTPGGGPATSGPSNRNGSTATSKACLLILPDLSPRRLFFVMSLC</sequence>
<feature type="compositionally biased region" description="Polar residues" evidence="1">
    <location>
        <begin position="1"/>
        <end position="11"/>
    </location>
</feature>